<dbReference type="Proteomes" id="UP000232101">
    <property type="component" value="Unassembled WGS sequence"/>
</dbReference>
<organism evidence="1 2">
    <name type="scientific">Lysinibacillus xylanilyticus</name>
    <dbReference type="NCBI Taxonomy" id="582475"/>
    <lineage>
        <taxon>Bacteria</taxon>
        <taxon>Bacillati</taxon>
        <taxon>Bacillota</taxon>
        <taxon>Bacilli</taxon>
        <taxon>Bacillales</taxon>
        <taxon>Bacillaceae</taxon>
        <taxon>Lysinibacillus</taxon>
    </lineage>
</organism>
<reference evidence="1 2" key="1">
    <citation type="submission" date="2017-11" db="EMBL/GenBank/DDBJ databases">
        <title>Bacterial isolate from king chilli rhizosphere.</title>
        <authorList>
            <person name="Takhelmayum P."/>
            <person name="Sarangthem I."/>
        </authorList>
    </citation>
    <scope>NUCLEOTIDE SEQUENCE [LARGE SCALE GENOMIC DNA]</scope>
    <source>
        <strain evidence="2">t26</strain>
    </source>
</reference>
<dbReference type="AlphaFoldDB" id="A0A2M9Q8K3"/>
<accession>A0A2M9Q8K3</accession>
<dbReference type="GO" id="GO:0005524">
    <property type="term" value="F:ATP binding"/>
    <property type="evidence" value="ECO:0007669"/>
    <property type="project" value="UniProtKB-KW"/>
</dbReference>
<sequence length="50" mass="5556">IAFNYRGTDVDQVALLKKAILANLPIYALSEEEKDLEDVFMAITKGADNQ</sequence>
<evidence type="ECO:0000313" key="2">
    <source>
        <dbReference type="Proteomes" id="UP000232101"/>
    </source>
</evidence>
<keyword evidence="1" id="KW-0067">ATP-binding</keyword>
<protein>
    <submittedName>
        <fullName evidence="1">ABC transporter ATP-binding protein</fullName>
    </submittedName>
</protein>
<comment type="caution">
    <text evidence="1">The sequence shown here is derived from an EMBL/GenBank/DDBJ whole genome shotgun (WGS) entry which is preliminary data.</text>
</comment>
<proteinExistence type="predicted"/>
<feature type="non-terminal residue" evidence="1">
    <location>
        <position position="1"/>
    </location>
</feature>
<dbReference type="EMBL" id="PHQY01000348">
    <property type="protein sequence ID" value="PJO44406.1"/>
    <property type="molecule type" value="Genomic_DNA"/>
</dbReference>
<evidence type="ECO:0000313" key="1">
    <source>
        <dbReference type="EMBL" id="PJO44406.1"/>
    </source>
</evidence>
<gene>
    <name evidence="1" type="ORF">CWD94_06975</name>
</gene>
<name>A0A2M9Q8K3_9BACI</name>
<keyword evidence="1" id="KW-0547">Nucleotide-binding</keyword>